<dbReference type="AlphaFoldDB" id="A0A6A4MC77"/>
<proteinExistence type="predicted"/>
<dbReference type="Proteomes" id="UP000428333">
    <property type="component" value="Linkage Group LG01"/>
</dbReference>
<evidence type="ECO:0000313" key="1">
    <source>
        <dbReference type="EMBL" id="KAE9468055.1"/>
    </source>
</evidence>
<keyword evidence="2" id="KW-1185">Reference proteome</keyword>
<dbReference type="OrthoDB" id="1916120at2759"/>
<sequence length="86" mass="8996">VDVAAFLDLTVIWPFSTMGAAISKGAKGIGTLLGNAFVAPIKSVFGGSCEWESANALQEAFARCVGLRVRHTGFYSNISPVLFGTS</sequence>
<name>A0A6A4MC77_9ERIC</name>
<evidence type="ECO:0000313" key="2">
    <source>
        <dbReference type="Proteomes" id="UP000428333"/>
    </source>
</evidence>
<feature type="non-terminal residue" evidence="1">
    <location>
        <position position="1"/>
    </location>
</feature>
<protein>
    <submittedName>
        <fullName evidence="1">Uncharacterized protein</fullName>
    </submittedName>
</protein>
<reference evidence="1 2" key="1">
    <citation type="journal article" date="2019" name="Genome Biol. Evol.">
        <title>The Rhododendron genome and chromosomal organization provide insight into shared whole-genome duplications across the heath family (Ericaceae).</title>
        <authorList>
            <person name="Soza V.L."/>
            <person name="Lindsley D."/>
            <person name="Waalkes A."/>
            <person name="Ramage E."/>
            <person name="Patwardhan R.P."/>
            <person name="Burton J.N."/>
            <person name="Adey A."/>
            <person name="Kumar A."/>
            <person name="Qiu R."/>
            <person name="Shendure J."/>
            <person name="Hall B."/>
        </authorList>
    </citation>
    <scope>NUCLEOTIDE SEQUENCE [LARGE SCALE GENOMIC DNA]</scope>
    <source>
        <strain evidence="1">RSF 1966-606</strain>
    </source>
</reference>
<accession>A0A6A4MC77</accession>
<gene>
    <name evidence="1" type="ORF">C3L33_00014</name>
</gene>
<comment type="caution">
    <text evidence="1">The sequence shown here is derived from an EMBL/GenBank/DDBJ whole genome shotgun (WGS) entry which is preliminary data.</text>
</comment>
<dbReference type="EMBL" id="QEFC01000001">
    <property type="protein sequence ID" value="KAE9468055.1"/>
    <property type="molecule type" value="Genomic_DNA"/>
</dbReference>
<organism evidence="1 2">
    <name type="scientific">Rhododendron williamsianum</name>
    <dbReference type="NCBI Taxonomy" id="262921"/>
    <lineage>
        <taxon>Eukaryota</taxon>
        <taxon>Viridiplantae</taxon>
        <taxon>Streptophyta</taxon>
        <taxon>Embryophyta</taxon>
        <taxon>Tracheophyta</taxon>
        <taxon>Spermatophyta</taxon>
        <taxon>Magnoliopsida</taxon>
        <taxon>eudicotyledons</taxon>
        <taxon>Gunneridae</taxon>
        <taxon>Pentapetalae</taxon>
        <taxon>asterids</taxon>
        <taxon>Ericales</taxon>
        <taxon>Ericaceae</taxon>
        <taxon>Ericoideae</taxon>
        <taxon>Rhodoreae</taxon>
        <taxon>Rhododendron</taxon>
    </lineage>
</organism>